<organism evidence="2 3">
    <name type="scientific">Folsomia candida</name>
    <name type="common">Springtail</name>
    <dbReference type="NCBI Taxonomy" id="158441"/>
    <lineage>
        <taxon>Eukaryota</taxon>
        <taxon>Metazoa</taxon>
        <taxon>Ecdysozoa</taxon>
        <taxon>Arthropoda</taxon>
        <taxon>Hexapoda</taxon>
        <taxon>Collembola</taxon>
        <taxon>Entomobryomorpha</taxon>
        <taxon>Isotomoidea</taxon>
        <taxon>Isotomidae</taxon>
        <taxon>Proisotominae</taxon>
        <taxon>Folsomia</taxon>
    </lineage>
</organism>
<keyword evidence="1" id="KW-0812">Transmembrane</keyword>
<evidence type="ECO:0000313" key="3">
    <source>
        <dbReference type="Proteomes" id="UP000198287"/>
    </source>
</evidence>
<reference evidence="2 3" key="1">
    <citation type="submission" date="2015-12" db="EMBL/GenBank/DDBJ databases">
        <title>The genome of Folsomia candida.</title>
        <authorList>
            <person name="Faddeeva A."/>
            <person name="Derks M.F."/>
            <person name="Anvar Y."/>
            <person name="Smit S."/>
            <person name="Van Straalen N."/>
            <person name="Roelofs D."/>
        </authorList>
    </citation>
    <scope>NUCLEOTIDE SEQUENCE [LARGE SCALE GENOMIC DNA]</scope>
    <source>
        <strain evidence="2 3">VU population</strain>
        <tissue evidence="2">Whole body</tissue>
    </source>
</reference>
<comment type="caution">
    <text evidence="2">The sequence shown here is derived from an EMBL/GenBank/DDBJ whole genome shotgun (WGS) entry which is preliminary data.</text>
</comment>
<name>A0A226DID8_FOLCA</name>
<keyword evidence="3" id="KW-1185">Reference proteome</keyword>
<protein>
    <submittedName>
        <fullName evidence="2">Uncharacterized protein</fullName>
    </submittedName>
</protein>
<dbReference type="AlphaFoldDB" id="A0A226DID8"/>
<dbReference type="EMBL" id="LNIX01000018">
    <property type="protein sequence ID" value="OXA45023.1"/>
    <property type="molecule type" value="Genomic_DNA"/>
</dbReference>
<feature type="transmembrane region" description="Helical" evidence="1">
    <location>
        <begin position="73"/>
        <end position="93"/>
    </location>
</feature>
<accession>A0A226DID8</accession>
<keyword evidence="1" id="KW-0472">Membrane</keyword>
<keyword evidence="1" id="KW-1133">Transmembrane helix</keyword>
<gene>
    <name evidence="2" type="ORF">Fcan01_20121</name>
</gene>
<sequence>MLAHLILTDLPKARAFQGLAFFSIYVIMLCGRWNYDVDVAVVQTINSAMEFEAKLIQGNPLPKSNMETKLMKLFLHVAFFSLILVALSIPGLILLDPSAPPFILSIRKDSSSISWTSSFGVQHIVILFETWMSSHIMMGGSLEIAYMLFAGIVTMLNYFDVLRR</sequence>
<evidence type="ECO:0000256" key="1">
    <source>
        <dbReference type="SAM" id="Phobius"/>
    </source>
</evidence>
<dbReference type="Proteomes" id="UP000198287">
    <property type="component" value="Unassembled WGS sequence"/>
</dbReference>
<proteinExistence type="predicted"/>
<feature type="transmembrane region" description="Helical" evidence="1">
    <location>
        <begin position="144"/>
        <end position="161"/>
    </location>
</feature>
<evidence type="ECO:0000313" key="2">
    <source>
        <dbReference type="EMBL" id="OXA45023.1"/>
    </source>
</evidence>
<feature type="transmembrane region" description="Helical" evidence="1">
    <location>
        <begin position="15"/>
        <end position="35"/>
    </location>
</feature>